<dbReference type="EMBL" id="KL197709">
    <property type="protein sequence ID" value="KDQ64067.1"/>
    <property type="molecule type" value="Genomic_DNA"/>
</dbReference>
<feature type="coiled-coil region" evidence="4">
    <location>
        <begin position="296"/>
        <end position="323"/>
    </location>
</feature>
<dbReference type="GO" id="GO:0000724">
    <property type="term" value="P:double-strand break repair via homologous recombination"/>
    <property type="evidence" value="ECO:0007669"/>
    <property type="project" value="TreeGrafter"/>
</dbReference>
<evidence type="ECO:0000313" key="6">
    <source>
        <dbReference type="EMBL" id="KDQ64067.1"/>
    </source>
</evidence>
<keyword evidence="7" id="KW-1185">Reference proteome</keyword>
<evidence type="ECO:0000256" key="5">
    <source>
        <dbReference type="SAM" id="MobiDB-lite"/>
    </source>
</evidence>
<reference evidence="7" key="1">
    <citation type="journal article" date="2014" name="Proc. Natl. Acad. Sci. U.S.A.">
        <title>Extensive sampling of basidiomycete genomes demonstrates inadequacy of the white-rot/brown-rot paradigm for wood decay fungi.</title>
        <authorList>
            <person name="Riley R."/>
            <person name="Salamov A.A."/>
            <person name="Brown D.W."/>
            <person name="Nagy L.G."/>
            <person name="Floudas D."/>
            <person name="Held B.W."/>
            <person name="Levasseur A."/>
            <person name="Lombard V."/>
            <person name="Morin E."/>
            <person name="Otillar R."/>
            <person name="Lindquist E.A."/>
            <person name="Sun H."/>
            <person name="LaButti K.M."/>
            <person name="Schmutz J."/>
            <person name="Jabbour D."/>
            <person name="Luo H."/>
            <person name="Baker S.E."/>
            <person name="Pisabarro A.G."/>
            <person name="Walton J.D."/>
            <person name="Blanchette R.A."/>
            <person name="Henrissat B."/>
            <person name="Martin F."/>
            <person name="Cullen D."/>
            <person name="Hibbett D.S."/>
            <person name="Grigoriev I.V."/>
        </authorList>
    </citation>
    <scope>NUCLEOTIDE SEQUENCE [LARGE SCALE GENOMIC DNA]</scope>
    <source>
        <strain evidence="7">MUCL 33604</strain>
    </source>
</reference>
<evidence type="ECO:0000256" key="1">
    <source>
        <dbReference type="ARBA" id="ARBA00010171"/>
    </source>
</evidence>
<feature type="compositionally biased region" description="Acidic residues" evidence="5">
    <location>
        <begin position="99"/>
        <end position="108"/>
    </location>
</feature>
<dbReference type="SUPFAM" id="SSF52540">
    <property type="entry name" value="P-loop containing nucleoside triphosphate hydrolases"/>
    <property type="match status" value="2"/>
</dbReference>
<accession>A0A067QKM4</accession>
<dbReference type="OrthoDB" id="10254973at2759"/>
<feature type="coiled-coil region" evidence="4">
    <location>
        <begin position="867"/>
        <end position="901"/>
    </location>
</feature>
<dbReference type="InParanoid" id="A0A067QKM4"/>
<dbReference type="Proteomes" id="UP000027265">
    <property type="component" value="Unassembled WGS sequence"/>
</dbReference>
<evidence type="ECO:0000256" key="2">
    <source>
        <dbReference type="ARBA" id="ARBA00018687"/>
    </source>
</evidence>
<evidence type="ECO:0000313" key="7">
    <source>
        <dbReference type="Proteomes" id="UP000027265"/>
    </source>
</evidence>
<dbReference type="Gene3D" id="3.40.50.300">
    <property type="entry name" value="P-loop containing nucleotide triphosphate hydrolases"/>
    <property type="match status" value="2"/>
</dbReference>
<dbReference type="GO" id="GO:0003697">
    <property type="term" value="F:single-stranded DNA binding"/>
    <property type="evidence" value="ECO:0007669"/>
    <property type="project" value="TreeGrafter"/>
</dbReference>
<gene>
    <name evidence="6" type="ORF">JAAARDRAFT_116577</name>
</gene>
<comment type="similarity">
    <text evidence="1">Belongs to the SMC family. SMC5 subfamily.</text>
</comment>
<dbReference type="PANTHER" id="PTHR45916:SF1">
    <property type="entry name" value="STRUCTURAL MAINTENANCE OF CHROMOSOMES PROTEIN 5"/>
    <property type="match status" value="1"/>
</dbReference>
<feature type="coiled-coil region" evidence="4">
    <location>
        <begin position="412"/>
        <end position="453"/>
    </location>
</feature>
<dbReference type="GO" id="GO:0005634">
    <property type="term" value="C:nucleus"/>
    <property type="evidence" value="ECO:0007669"/>
    <property type="project" value="TreeGrafter"/>
</dbReference>
<dbReference type="GO" id="GO:0030915">
    <property type="term" value="C:Smc5-Smc6 complex"/>
    <property type="evidence" value="ECO:0007669"/>
    <property type="project" value="TreeGrafter"/>
</dbReference>
<proteinExistence type="inferred from homology"/>
<dbReference type="InterPro" id="IPR027417">
    <property type="entry name" value="P-loop_NTPase"/>
</dbReference>
<evidence type="ECO:0000256" key="3">
    <source>
        <dbReference type="ARBA" id="ARBA00023054"/>
    </source>
</evidence>
<keyword evidence="3 4" id="KW-0175">Coiled coil</keyword>
<feature type="compositionally biased region" description="Acidic residues" evidence="5">
    <location>
        <begin position="62"/>
        <end position="78"/>
    </location>
</feature>
<organism evidence="6 7">
    <name type="scientific">Jaapia argillacea MUCL 33604</name>
    <dbReference type="NCBI Taxonomy" id="933084"/>
    <lineage>
        <taxon>Eukaryota</taxon>
        <taxon>Fungi</taxon>
        <taxon>Dikarya</taxon>
        <taxon>Basidiomycota</taxon>
        <taxon>Agaricomycotina</taxon>
        <taxon>Agaricomycetes</taxon>
        <taxon>Agaricomycetidae</taxon>
        <taxon>Jaapiales</taxon>
        <taxon>Jaapiaceae</taxon>
        <taxon>Jaapia</taxon>
    </lineage>
</organism>
<feature type="coiled-coil region" evidence="4">
    <location>
        <begin position="732"/>
        <end position="762"/>
    </location>
</feature>
<dbReference type="HOGENOM" id="CLU_004969_2_0_1"/>
<feature type="region of interest" description="Disordered" evidence="5">
    <location>
        <begin position="1"/>
        <end position="108"/>
    </location>
</feature>
<sequence>MARRAASDDSLKENNSRVQGEAMSGVANGPVKREKRRVVPQAEDGHLAGPTALNGFNGVHDDGEDSNGEVDQEDEDEGGTPKGRKRVRVNTNGDGVPADFDEENEGDEDVKVRVKTRTFERDQDGYVPGSIVRVQLKNFVTYDWVQFRPGPFLNMVLGPNGTGKSSIACALCIGLNFPLAMGTETGHIEIELKSKPGRQNLIIRRNLSASSKANSFMINGQKATGKEVDLRMAELNVGVTNLCSFLPQDKVAEFARMSPQELLRETQRAAGDANLTSWHETLIGAGKELAQVTEMLTSDRDSLKTMEERNANLEREVERFKERQKLQHRLELLSLILPFMEYVEAKELYTATKEVQRKCHEKVRRLKERNKPAHALLAELAKQHTDYGRKRDKAKDASKAKFQEMKRKWAENERLEEEMTSLVDALDDLKKKEKRRISEIARLENENKMLQAKIDNPPETENMDMLTDLLVPKVNEKNAELQYRQKLHIEESSKWKSQVDSGLKGLRDLDDVSARKLQHLAGIDRDCADTIRWLRENRHRFKLEIIEPAIISLTIPDKSFMNAVEACFNFHQLKTFVAQCPEDYKTLNNLIVDTTEALGRKGRINTWFRPNSEHTLVGPPLSPEEMRQLNFDGYAIDYVQCPDGLLWYLKKELNMHRTAIALNGDRVNVGHAMGAVSRIGPNGEGGGANFIAGRTIHSVTRSRYGRRLPQNSTRDLKNARNLVAQAIDPQVKQKLERQVAEARRKLKDLEGEESKIAKEEQDIGAEGRAIATRQEEIKVRKKRVSDTLKSIESWRLKIAGNQQKLANHRAVNSAEEERADLKKRLLDCGKRRAKLARTYINLVRGAINDQTEATRVGLDYLQIGANKTALQNMVNEHDEAYQKAEAEYEKANRAFQVAKADSKEKLEISKVKLASCSDEVKEQFKEMEEGGTARDKTADEVQAEMETVEAQLAMNLVTNAGVIEQYERRKIEIGNLSQTIEQREKKLEKIERSIKSARDNWEPALERLVASIGEKFSAAFDHSICRWDAHSHRFSGVSCAGEVRITRHDDFEKWAIDILVKFRDSEKLQLLTGQRQSGGERALTTILYLMSLTEEARAPFALVDEINQVSITIVFSVSRWFNRRFRVWIPNTNGRFTTNSST</sequence>
<dbReference type="STRING" id="933084.A0A067QKM4"/>
<feature type="coiled-coil region" evidence="4">
    <location>
        <begin position="973"/>
        <end position="1000"/>
    </location>
</feature>
<name>A0A067QKM4_9AGAM</name>
<feature type="compositionally biased region" description="Basic and acidic residues" evidence="5">
    <location>
        <begin position="1"/>
        <end position="15"/>
    </location>
</feature>
<dbReference type="FunCoup" id="A0A067QKM4">
    <property type="interactions" value="828"/>
</dbReference>
<dbReference type="PANTHER" id="PTHR45916">
    <property type="entry name" value="STRUCTURAL MAINTENANCE OF CHROMOSOMES PROTEIN 5"/>
    <property type="match status" value="1"/>
</dbReference>
<dbReference type="AlphaFoldDB" id="A0A067QKM4"/>
<protein>
    <recommendedName>
        <fullName evidence="2">Structural maintenance of chromosomes protein 5</fullName>
    </recommendedName>
</protein>
<evidence type="ECO:0000256" key="4">
    <source>
        <dbReference type="SAM" id="Coils"/>
    </source>
</evidence>